<organism evidence="1">
    <name type="scientific">termite gut metagenome</name>
    <dbReference type="NCBI Taxonomy" id="433724"/>
    <lineage>
        <taxon>unclassified sequences</taxon>
        <taxon>metagenomes</taxon>
        <taxon>organismal metagenomes</taxon>
    </lineage>
</organism>
<sequence length="54" mass="6253">MIQNITHNYTEAIKAIKQAILQSRYKAAVLANREMLTLYFGVGEYISRNSRESF</sequence>
<reference evidence="1" key="1">
    <citation type="submission" date="2019-03" db="EMBL/GenBank/DDBJ databases">
        <title>Single cell metagenomics reveals metabolic interactions within the superorganism composed of flagellate Streblomastix strix and complex community of Bacteroidetes bacteria on its surface.</title>
        <authorList>
            <person name="Treitli S.C."/>
            <person name="Kolisko M."/>
            <person name="Husnik F."/>
            <person name="Keeling P."/>
            <person name="Hampl V."/>
        </authorList>
    </citation>
    <scope>NUCLEOTIDE SEQUENCE</scope>
    <source>
        <strain evidence="1">STM</strain>
    </source>
</reference>
<dbReference type="EMBL" id="SNRY01000059">
    <property type="protein sequence ID" value="KAA6348839.1"/>
    <property type="molecule type" value="Genomic_DNA"/>
</dbReference>
<gene>
    <name evidence="1" type="ORF">EZS27_003726</name>
</gene>
<evidence type="ECO:0000313" key="1">
    <source>
        <dbReference type="EMBL" id="KAA6348839.1"/>
    </source>
</evidence>
<evidence type="ECO:0008006" key="2">
    <source>
        <dbReference type="Google" id="ProtNLM"/>
    </source>
</evidence>
<protein>
    <recommendedName>
        <fullName evidence="2">YhcG N-terminal domain-containing protein</fullName>
    </recommendedName>
</protein>
<accession>A0A5J4SRM8</accession>
<comment type="caution">
    <text evidence="1">The sequence shown here is derived from an EMBL/GenBank/DDBJ whole genome shotgun (WGS) entry which is preliminary data.</text>
</comment>
<proteinExistence type="predicted"/>
<name>A0A5J4SRM8_9ZZZZ</name>
<dbReference type="AlphaFoldDB" id="A0A5J4SRM8"/>